<evidence type="ECO:0000313" key="2">
    <source>
        <dbReference type="EMBL" id="KYN29133.1"/>
    </source>
</evidence>
<organism evidence="1 3">
    <name type="scientific">Trachymyrmex cornetzi</name>
    <dbReference type="NCBI Taxonomy" id="471704"/>
    <lineage>
        <taxon>Eukaryota</taxon>
        <taxon>Metazoa</taxon>
        <taxon>Ecdysozoa</taxon>
        <taxon>Arthropoda</taxon>
        <taxon>Hexapoda</taxon>
        <taxon>Insecta</taxon>
        <taxon>Pterygota</taxon>
        <taxon>Neoptera</taxon>
        <taxon>Endopterygota</taxon>
        <taxon>Hymenoptera</taxon>
        <taxon>Apocrita</taxon>
        <taxon>Aculeata</taxon>
        <taxon>Formicoidea</taxon>
        <taxon>Formicidae</taxon>
        <taxon>Myrmicinae</taxon>
        <taxon>Trachymyrmex</taxon>
    </lineage>
</organism>
<protein>
    <submittedName>
        <fullName evidence="1">Uncharacterized protein</fullName>
    </submittedName>
</protein>
<dbReference type="EMBL" id="KQ978704">
    <property type="protein sequence ID" value="KYN29133.1"/>
    <property type="molecule type" value="Genomic_DNA"/>
</dbReference>
<evidence type="ECO:0000313" key="1">
    <source>
        <dbReference type="EMBL" id="KYN10945.1"/>
    </source>
</evidence>
<dbReference type="Proteomes" id="UP000078492">
    <property type="component" value="Unassembled WGS sequence"/>
</dbReference>
<reference evidence="1 3" key="1">
    <citation type="submission" date="2015-09" db="EMBL/GenBank/DDBJ databases">
        <title>Trachymyrmex cornetzi WGS genome.</title>
        <authorList>
            <person name="Nygaard S."/>
            <person name="Hu H."/>
            <person name="Boomsma J."/>
            <person name="Zhang G."/>
        </authorList>
    </citation>
    <scope>NUCLEOTIDE SEQUENCE [LARGE SCALE GENOMIC DNA]</scope>
    <source>
        <strain evidence="1">Tcor2-1</strain>
        <tissue evidence="1">Whole body</tissue>
    </source>
</reference>
<proteinExistence type="predicted"/>
<keyword evidence="3" id="KW-1185">Reference proteome</keyword>
<gene>
    <name evidence="2" type="ORF">ALC57_01436</name>
    <name evidence="1" type="ORF">ALC57_16915</name>
</gene>
<evidence type="ECO:0000313" key="3">
    <source>
        <dbReference type="Proteomes" id="UP000078492"/>
    </source>
</evidence>
<dbReference type="AlphaFoldDB" id="A0A151IUJ2"/>
<name>A0A151IUJ2_9HYME</name>
<sequence>MSVSNDKLFHIVHFIESDINKNKKCIDCVPSKWIFSNKETGQLMTKFMPPPYTIKSCTALHTLVQNNKSAHSKWPNYPIKILGSAGTFIYI</sequence>
<accession>A0A151IUJ2</accession>
<dbReference type="EMBL" id="KQ980969">
    <property type="protein sequence ID" value="KYN10945.1"/>
    <property type="molecule type" value="Genomic_DNA"/>
</dbReference>